<proteinExistence type="predicted"/>
<dbReference type="EMBL" id="BAABDU010000003">
    <property type="protein sequence ID" value="GAA3762392.1"/>
    <property type="molecule type" value="Genomic_DNA"/>
</dbReference>
<dbReference type="RefSeq" id="WP_345141730.1">
    <property type="nucleotide sequence ID" value="NZ_BAABDU010000003.1"/>
</dbReference>
<evidence type="ECO:0000313" key="2">
    <source>
        <dbReference type="Proteomes" id="UP001500748"/>
    </source>
</evidence>
<evidence type="ECO:0008006" key="3">
    <source>
        <dbReference type="Google" id="ProtNLM"/>
    </source>
</evidence>
<accession>A0ABP7GEW1</accession>
<comment type="caution">
    <text evidence="1">The sequence shown here is derived from an EMBL/GenBank/DDBJ whole genome shotgun (WGS) entry which is preliminary data.</text>
</comment>
<sequence length="302" mass="35941">MSNLTSKNYIENIFKSIKRYDYEPMYYLTYEQNICYSEILVNDIPVNKNFAEIGDGWTMPINDFIFKSGVQKVTFRLYAVGKTKDFDFLTLTDRTNMKIEITESDNRKRDLKGKEIASYITPLAPIVKYGYERTQFIATGKNYFEASFTFNATVPYEFNTLNRAEDLSKWDKDILEKRVVSFYKKQWNILNEKREDDYFSFLELKEKETRQSLFCNKQELQEILDSYTEAFTIKDYNIQPLENYELKLYGDGKLVCLELKSQDKNLRGESALWAKYDKDRMADFLKFYIYMPKGGTEFEIIR</sequence>
<name>A0ABP7GEW1_9FLAO</name>
<keyword evidence="2" id="KW-1185">Reference proteome</keyword>
<evidence type="ECO:0000313" key="1">
    <source>
        <dbReference type="EMBL" id="GAA3762392.1"/>
    </source>
</evidence>
<protein>
    <recommendedName>
        <fullName evidence="3">DUF3883 domain-containing protein</fullName>
    </recommendedName>
</protein>
<dbReference type="Proteomes" id="UP001500748">
    <property type="component" value="Unassembled WGS sequence"/>
</dbReference>
<gene>
    <name evidence="1" type="ORF">GCM10022423_12410</name>
</gene>
<reference evidence="2" key="1">
    <citation type="journal article" date="2019" name="Int. J. Syst. Evol. Microbiol.">
        <title>The Global Catalogue of Microorganisms (GCM) 10K type strain sequencing project: providing services to taxonomists for standard genome sequencing and annotation.</title>
        <authorList>
            <consortium name="The Broad Institute Genomics Platform"/>
            <consortium name="The Broad Institute Genome Sequencing Center for Infectious Disease"/>
            <person name="Wu L."/>
            <person name="Ma J."/>
        </authorList>
    </citation>
    <scope>NUCLEOTIDE SEQUENCE [LARGE SCALE GENOMIC DNA]</scope>
    <source>
        <strain evidence="2">JCM 17337</strain>
    </source>
</reference>
<organism evidence="1 2">
    <name type="scientific">Flavobacterium ginsengiterrae</name>
    <dbReference type="NCBI Taxonomy" id="871695"/>
    <lineage>
        <taxon>Bacteria</taxon>
        <taxon>Pseudomonadati</taxon>
        <taxon>Bacteroidota</taxon>
        <taxon>Flavobacteriia</taxon>
        <taxon>Flavobacteriales</taxon>
        <taxon>Flavobacteriaceae</taxon>
        <taxon>Flavobacterium</taxon>
    </lineage>
</organism>